<dbReference type="Proteomes" id="UP000249555">
    <property type="component" value="Unassembled WGS sequence"/>
</dbReference>
<name>A0A2W4YZZ9_9SPHN</name>
<feature type="region of interest" description="Disordered" evidence="1">
    <location>
        <begin position="1"/>
        <end position="21"/>
    </location>
</feature>
<comment type="caution">
    <text evidence="2">The sequence shown here is derived from an EMBL/GenBank/DDBJ whole genome shotgun (WGS) entry which is preliminary data.</text>
</comment>
<gene>
    <name evidence="2" type="ORF">DI640_04910</name>
</gene>
<evidence type="ECO:0000313" key="3">
    <source>
        <dbReference type="Proteomes" id="UP000249555"/>
    </source>
</evidence>
<organism evidence="2 3">
    <name type="scientific">Sphingomonas taxi</name>
    <dbReference type="NCBI Taxonomy" id="1549858"/>
    <lineage>
        <taxon>Bacteria</taxon>
        <taxon>Pseudomonadati</taxon>
        <taxon>Pseudomonadota</taxon>
        <taxon>Alphaproteobacteria</taxon>
        <taxon>Sphingomonadales</taxon>
        <taxon>Sphingomonadaceae</taxon>
        <taxon>Sphingomonas</taxon>
    </lineage>
</organism>
<evidence type="ECO:0000313" key="2">
    <source>
        <dbReference type="EMBL" id="PZO75354.1"/>
    </source>
</evidence>
<feature type="compositionally biased region" description="Basic residues" evidence="1">
    <location>
        <begin position="9"/>
        <end position="19"/>
    </location>
</feature>
<reference evidence="2 3" key="1">
    <citation type="submission" date="2017-08" db="EMBL/GenBank/DDBJ databases">
        <title>Infants hospitalized years apart are colonized by the same room-sourced microbial strains.</title>
        <authorList>
            <person name="Brooks B."/>
            <person name="Olm M.R."/>
            <person name="Firek B.A."/>
            <person name="Baker R."/>
            <person name="Thomas B.C."/>
            <person name="Morowitz M.J."/>
            <person name="Banfield J.F."/>
        </authorList>
    </citation>
    <scope>NUCLEOTIDE SEQUENCE [LARGE SCALE GENOMIC DNA]</scope>
    <source>
        <strain evidence="2">S2_018_000_R3_119</strain>
    </source>
</reference>
<sequence>MDAGSASRSVRRWSGRQQRRAIGDQAGGRVFLFLETDDFARSGNAEGDTLGVLEGEPLYHGSLHPDEYRMLLNANGFDVVAHVVDNPDCGNHIVWLARRRSTGRG</sequence>
<accession>A0A2W4YZZ9</accession>
<dbReference type="AlphaFoldDB" id="A0A2W4YZZ9"/>
<protein>
    <submittedName>
        <fullName evidence="2">Uncharacterized protein</fullName>
    </submittedName>
</protein>
<proteinExistence type="predicted"/>
<evidence type="ECO:0000256" key="1">
    <source>
        <dbReference type="SAM" id="MobiDB-lite"/>
    </source>
</evidence>
<dbReference type="EMBL" id="QFMX01000004">
    <property type="protein sequence ID" value="PZO75354.1"/>
    <property type="molecule type" value="Genomic_DNA"/>
</dbReference>